<organism evidence="1 2">
    <name type="scientific">Ruegeria arenilitoris</name>
    <dbReference type="NCBI Taxonomy" id="1173585"/>
    <lineage>
        <taxon>Bacteria</taxon>
        <taxon>Pseudomonadati</taxon>
        <taxon>Pseudomonadota</taxon>
        <taxon>Alphaproteobacteria</taxon>
        <taxon>Rhodobacterales</taxon>
        <taxon>Roseobacteraceae</taxon>
        <taxon>Ruegeria</taxon>
    </lineage>
</organism>
<evidence type="ECO:0000313" key="1">
    <source>
        <dbReference type="EMBL" id="SMX36497.1"/>
    </source>
</evidence>
<dbReference type="EMBL" id="FXYG01000001">
    <property type="protein sequence ID" value="SMX36497.1"/>
    <property type="molecule type" value="Genomic_DNA"/>
</dbReference>
<sequence>MTGAKRLPSGYLARGVPGDYDGSVELPDAVHEKFCQLVAAGAQHTSAIRQAHPKGDQLKTPVQSARALYDKEHIKRRIRWLREQKARTFASDEGIFEGFIAATERTMEAIAELVELCRNEGLAREATAARAALGSLAGRTFTHRDSMAKADQQGRFEATRAKLILKEILD</sequence>
<accession>A0A238K219</accession>
<dbReference type="Proteomes" id="UP000202485">
    <property type="component" value="Unassembled WGS sequence"/>
</dbReference>
<dbReference type="RefSeq" id="WP_093962849.1">
    <property type="nucleotide sequence ID" value="NZ_FXYG01000001.1"/>
</dbReference>
<dbReference type="OrthoDB" id="9836147at2"/>
<name>A0A238K219_9RHOB</name>
<evidence type="ECO:0000313" key="2">
    <source>
        <dbReference type="Proteomes" id="UP000202485"/>
    </source>
</evidence>
<proteinExistence type="predicted"/>
<protein>
    <submittedName>
        <fullName evidence="1">Uncharacterized protein</fullName>
    </submittedName>
</protein>
<gene>
    <name evidence="1" type="ORF">RUA8715_01419</name>
</gene>
<keyword evidence="2" id="KW-1185">Reference proteome</keyword>
<reference evidence="2" key="1">
    <citation type="submission" date="2017-05" db="EMBL/GenBank/DDBJ databases">
        <authorList>
            <person name="Rodrigo-Torres L."/>
            <person name="Arahal R. D."/>
            <person name="Lucena T."/>
        </authorList>
    </citation>
    <scope>NUCLEOTIDE SEQUENCE [LARGE SCALE GENOMIC DNA]</scope>
    <source>
        <strain evidence="2">CECT 8715</strain>
    </source>
</reference>
<dbReference type="AlphaFoldDB" id="A0A238K219"/>